<proteinExistence type="predicted"/>
<evidence type="ECO:0000313" key="2">
    <source>
        <dbReference type="EMBL" id="KAK1270757.1"/>
    </source>
</evidence>
<organism evidence="2 3">
    <name type="scientific">Acorus gramineus</name>
    <name type="common">Dwarf sweet flag</name>
    <dbReference type="NCBI Taxonomy" id="55184"/>
    <lineage>
        <taxon>Eukaryota</taxon>
        <taxon>Viridiplantae</taxon>
        <taxon>Streptophyta</taxon>
        <taxon>Embryophyta</taxon>
        <taxon>Tracheophyta</taxon>
        <taxon>Spermatophyta</taxon>
        <taxon>Magnoliopsida</taxon>
        <taxon>Liliopsida</taxon>
        <taxon>Acoraceae</taxon>
        <taxon>Acorus</taxon>
    </lineage>
</organism>
<name>A0AAV9B422_ACOGR</name>
<gene>
    <name evidence="2" type="ORF">QJS04_geneDACA021558</name>
</gene>
<dbReference type="PANTHER" id="PTHR46477:SF3">
    <property type="entry name" value="CYSTEINE_HISTIDINE-RICH C1 DOMAIN FAMILY PROTEIN"/>
    <property type="match status" value="1"/>
</dbReference>
<accession>A0AAV9B422</accession>
<dbReference type="AlphaFoldDB" id="A0AAV9B422"/>
<evidence type="ECO:0008006" key="4">
    <source>
        <dbReference type="Google" id="ProtNLM"/>
    </source>
</evidence>
<reference evidence="2" key="2">
    <citation type="submission" date="2023-06" db="EMBL/GenBank/DDBJ databases">
        <authorList>
            <person name="Ma L."/>
            <person name="Liu K.-W."/>
            <person name="Li Z."/>
            <person name="Hsiao Y.-Y."/>
            <person name="Qi Y."/>
            <person name="Fu T."/>
            <person name="Tang G."/>
            <person name="Zhang D."/>
            <person name="Sun W.-H."/>
            <person name="Liu D.-K."/>
            <person name="Li Y."/>
            <person name="Chen G.-Z."/>
            <person name="Liu X.-D."/>
            <person name="Liao X.-Y."/>
            <person name="Jiang Y.-T."/>
            <person name="Yu X."/>
            <person name="Hao Y."/>
            <person name="Huang J."/>
            <person name="Zhao X.-W."/>
            <person name="Ke S."/>
            <person name="Chen Y.-Y."/>
            <person name="Wu W.-L."/>
            <person name="Hsu J.-L."/>
            <person name="Lin Y.-F."/>
            <person name="Huang M.-D."/>
            <person name="Li C.-Y."/>
            <person name="Huang L."/>
            <person name="Wang Z.-W."/>
            <person name="Zhao X."/>
            <person name="Zhong W.-Y."/>
            <person name="Peng D.-H."/>
            <person name="Ahmad S."/>
            <person name="Lan S."/>
            <person name="Zhang J.-S."/>
            <person name="Tsai W.-C."/>
            <person name="Van De Peer Y."/>
            <person name="Liu Z.-J."/>
        </authorList>
    </citation>
    <scope>NUCLEOTIDE SEQUENCE</scope>
    <source>
        <strain evidence="2">SCP</strain>
        <tissue evidence="2">Leaves</tissue>
    </source>
</reference>
<reference evidence="2" key="1">
    <citation type="journal article" date="2023" name="Nat. Commun.">
        <title>Diploid and tetraploid genomes of Acorus and the evolution of monocots.</title>
        <authorList>
            <person name="Ma L."/>
            <person name="Liu K.W."/>
            <person name="Li Z."/>
            <person name="Hsiao Y.Y."/>
            <person name="Qi Y."/>
            <person name="Fu T."/>
            <person name="Tang G.D."/>
            <person name="Zhang D."/>
            <person name="Sun W.H."/>
            <person name="Liu D.K."/>
            <person name="Li Y."/>
            <person name="Chen G.Z."/>
            <person name="Liu X.D."/>
            <person name="Liao X.Y."/>
            <person name="Jiang Y.T."/>
            <person name="Yu X."/>
            <person name="Hao Y."/>
            <person name="Huang J."/>
            <person name="Zhao X.W."/>
            <person name="Ke S."/>
            <person name="Chen Y.Y."/>
            <person name="Wu W.L."/>
            <person name="Hsu J.L."/>
            <person name="Lin Y.F."/>
            <person name="Huang M.D."/>
            <person name="Li C.Y."/>
            <person name="Huang L."/>
            <person name="Wang Z.W."/>
            <person name="Zhao X."/>
            <person name="Zhong W.Y."/>
            <person name="Peng D.H."/>
            <person name="Ahmad S."/>
            <person name="Lan S."/>
            <person name="Zhang J.S."/>
            <person name="Tsai W.C."/>
            <person name="Van de Peer Y."/>
            <person name="Liu Z.J."/>
        </authorList>
    </citation>
    <scope>NUCLEOTIDE SEQUENCE</scope>
    <source>
        <strain evidence="2">SCP</strain>
    </source>
</reference>
<keyword evidence="1" id="KW-1133">Transmembrane helix</keyword>
<evidence type="ECO:0000313" key="3">
    <source>
        <dbReference type="Proteomes" id="UP001179952"/>
    </source>
</evidence>
<sequence>MSKVKDTNFSRFSFINILILFYFLSIFVSFKRILHPSCALLRTLEFEGKKFNLESDSASKCSHCGELELWRGARTWWFVSSGNSKDRIHVSCAKKLLVEYLEKMRENGGGCVRGGVVVERTDASVSTVSQIVQVQKRPKRWRRGAEVVNRVARFLMLFLSVLLGDPTFMLVTIYDEIFR</sequence>
<dbReference type="PANTHER" id="PTHR46477">
    <property type="entry name" value="CYSTEINE/HISTIDINE-RICH C1 DOMAIN FAMILY PROTEIN"/>
    <property type="match status" value="1"/>
</dbReference>
<dbReference type="Proteomes" id="UP001179952">
    <property type="component" value="Unassembled WGS sequence"/>
</dbReference>
<evidence type="ECO:0000256" key="1">
    <source>
        <dbReference type="SAM" id="Phobius"/>
    </source>
</evidence>
<keyword evidence="3" id="KW-1185">Reference proteome</keyword>
<protein>
    <recommendedName>
        <fullName evidence="4">Transmembrane protein</fullName>
    </recommendedName>
</protein>
<keyword evidence="1" id="KW-0812">Transmembrane</keyword>
<feature type="transmembrane region" description="Helical" evidence="1">
    <location>
        <begin position="12"/>
        <end position="30"/>
    </location>
</feature>
<comment type="caution">
    <text evidence="2">The sequence shown here is derived from an EMBL/GenBank/DDBJ whole genome shotgun (WGS) entry which is preliminary data.</text>
</comment>
<keyword evidence="1" id="KW-0472">Membrane</keyword>
<dbReference type="EMBL" id="JAUJYN010000005">
    <property type="protein sequence ID" value="KAK1270757.1"/>
    <property type="molecule type" value="Genomic_DNA"/>
</dbReference>